<gene>
    <name evidence="2" type="ORF">CBER1_10829</name>
</gene>
<evidence type="ECO:0000313" key="3">
    <source>
        <dbReference type="Proteomes" id="UP000237631"/>
    </source>
</evidence>
<feature type="region of interest" description="Disordered" evidence="1">
    <location>
        <begin position="25"/>
        <end position="55"/>
    </location>
</feature>
<proteinExistence type="predicted"/>
<dbReference type="EMBL" id="PNEN01001673">
    <property type="protein sequence ID" value="PPJ52695.1"/>
    <property type="molecule type" value="Genomic_DNA"/>
</dbReference>
<sequence length="308" mass="35158">MPSDFISKFHAQTFTGPYEYLCVDPPEWANEDDENHEDEDSGIKSDGSNSEEDFFKEPAADHPAHKWILMREGLDLLVRNCHGAMQRNPDNYGMHVFSDCWAYAIIDLIETLAWAVVATLGHFLNHRSQQHMWLCADDGERVQLLSDLIGRTILTALDAVQQVGKLKKDSEFKDLGVVMASYFSAPSSEWADIELVLEDVSETNWREAIVAYALKADIDLHDVGVADVKETLGKELPTPFEDQNKDWKLSSSLDSYWGYHMNRPIRGGKSFNICQWNRQERAKWHFDHEDPLKDFPEDVIKSGELVPA</sequence>
<dbReference type="Proteomes" id="UP000237631">
    <property type="component" value="Unassembled WGS sequence"/>
</dbReference>
<name>A0A2S6BYZ6_9PEZI</name>
<protein>
    <submittedName>
        <fullName evidence="2">Uncharacterized protein</fullName>
    </submittedName>
</protein>
<dbReference type="AlphaFoldDB" id="A0A2S6BYZ6"/>
<accession>A0A2S6BYZ6</accession>
<feature type="compositionally biased region" description="Acidic residues" evidence="1">
    <location>
        <begin position="29"/>
        <end position="40"/>
    </location>
</feature>
<dbReference type="OrthoDB" id="3640879at2759"/>
<comment type="caution">
    <text evidence="2">The sequence shown here is derived from an EMBL/GenBank/DDBJ whole genome shotgun (WGS) entry which is preliminary data.</text>
</comment>
<evidence type="ECO:0000313" key="2">
    <source>
        <dbReference type="EMBL" id="PPJ52695.1"/>
    </source>
</evidence>
<reference evidence="3" key="1">
    <citation type="journal article" date="2017" name="bioRxiv">
        <title>Conservation of a gene cluster reveals novel cercosporin biosynthetic mechanisms and extends production to the genus Colletotrichum.</title>
        <authorList>
            <person name="de Jonge R."/>
            <person name="Ebert M.K."/>
            <person name="Huitt-Roehl C.R."/>
            <person name="Pal P."/>
            <person name="Suttle J.C."/>
            <person name="Spanner R.E."/>
            <person name="Neubauer J.D."/>
            <person name="Jurick W.M.II."/>
            <person name="Stott K.A."/>
            <person name="Secor G.A."/>
            <person name="Thomma B.P.H.J."/>
            <person name="Van de Peer Y."/>
            <person name="Townsend C.A."/>
            <person name="Bolton M.D."/>
        </authorList>
    </citation>
    <scope>NUCLEOTIDE SEQUENCE [LARGE SCALE GENOMIC DNA]</scope>
    <source>
        <strain evidence="3">CBS538.71</strain>
    </source>
</reference>
<evidence type="ECO:0000256" key="1">
    <source>
        <dbReference type="SAM" id="MobiDB-lite"/>
    </source>
</evidence>
<keyword evidence="3" id="KW-1185">Reference proteome</keyword>
<organism evidence="2 3">
    <name type="scientific">Cercospora berteroae</name>
    <dbReference type="NCBI Taxonomy" id="357750"/>
    <lineage>
        <taxon>Eukaryota</taxon>
        <taxon>Fungi</taxon>
        <taxon>Dikarya</taxon>
        <taxon>Ascomycota</taxon>
        <taxon>Pezizomycotina</taxon>
        <taxon>Dothideomycetes</taxon>
        <taxon>Dothideomycetidae</taxon>
        <taxon>Mycosphaerellales</taxon>
        <taxon>Mycosphaerellaceae</taxon>
        <taxon>Cercospora</taxon>
    </lineage>
</organism>